<evidence type="ECO:0000313" key="3">
    <source>
        <dbReference type="EMBL" id="CUQ18137.1"/>
    </source>
</evidence>
<evidence type="ECO:0000313" key="4">
    <source>
        <dbReference type="Proteomes" id="UP000095576"/>
    </source>
</evidence>
<dbReference type="SUPFAM" id="SSF51215">
    <property type="entry name" value="Regulatory protein AraC"/>
    <property type="match status" value="1"/>
</dbReference>
<sequence>MEEIIIPYELLEVENHSFFFIDQRVETQIEAKLHQHDAWELYYVLHGYGTRMAGDTLQTFSAGDVALIPPSMYHYWEYILSSADCDGCIHYLMVAFSHSLVVKCMEVFPELRNRLGSLAFPVNALKFGLKSSRIIRKMLSQMNEMYDIDCRTNAATAESQYVQQLTHVL</sequence>
<gene>
    <name evidence="3" type="ORF">ERS852511_04661</name>
</gene>
<dbReference type="Pfam" id="PF02311">
    <property type="entry name" value="AraC_binding"/>
    <property type="match status" value="1"/>
</dbReference>
<proteinExistence type="predicted"/>
<dbReference type="GO" id="GO:0003677">
    <property type="term" value="F:DNA binding"/>
    <property type="evidence" value="ECO:0007669"/>
    <property type="project" value="UniProtKB-KW"/>
</dbReference>
<dbReference type="AlphaFoldDB" id="A0A174UDD3"/>
<dbReference type="InterPro" id="IPR037923">
    <property type="entry name" value="HTH-like"/>
</dbReference>
<dbReference type="EMBL" id="CZAP01000028">
    <property type="protein sequence ID" value="CUQ18137.1"/>
    <property type="molecule type" value="Genomic_DNA"/>
</dbReference>
<keyword evidence="1" id="KW-0238">DNA-binding</keyword>
<evidence type="ECO:0000256" key="1">
    <source>
        <dbReference type="ARBA" id="ARBA00023125"/>
    </source>
</evidence>
<dbReference type="Proteomes" id="UP000095576">
    <property type="component" value="Unassembled WGS sequence"/>
</dbReference>
<reference evidence="3 4" key="1">
    <citation type="submission" date="2015-09" db="EMBL/GenBank/DDBJ databases">
        <authorList>
            <consortium name="Pathogen Informatics"/>
        </authorList>
    </citation>
    <scope>NUCLEOTIDE SEQUENCE [LARGE SCALE GENOMIC DNA]</scope>
    <source>
        <strain evidence="3 4">2789STDY5834899</strain>
    </source>
</reference>
<accession>A0A174UDD3</accession>
<dbReference type="GO" id="GO:0006355">
    <property type="term" value="P:regulation of DNA-templated transcription"/>
    <property type="evidence" value="ECO:0007669"/>
    <property type="project" value="InterPro"/>
</dbReference>
<evidence type="ECO:0000259" key="2">
    <source>
        <dbReference type="Pfam" id="PF02311"/>
    </source>
</evidence>
<dbReference type="InterPro" id="IPR003313">
    <property type="entry name" value="AraC-bd"/>
</dbReference>
<dbReference type="InterPro" id="IPR014710">
    <property type="entry name" value="RmlC-like_jellyroll"/>
</dbReference>
<protein>
    <submittedName>
        <fullName evidence="3">AraC family transcriptional regulator</fullName>
    </submittedName>
</protein>
<feature type="domain" description="AraC-type arabinose-binding/dimerisation" evidence="2">
    <location>
        <begin position="18"/>
        <end position="106"/>
    </location>
</feature>
<organism evidence="3 4">
    <name type="scientific">Bacteroides thetaiotaomicron</name>
    <dbReference type="NCBI Taxonomy" id="818"/>
    <lineage>
        <taxon>Bacteria</taxon>
        <taxon>Pseudomonadati</taxon>
        <taxon>Bacteroidota</taxon>
        <taxon>Bacteroidia</taxon>
        <taxon>Bacteroidales</taxon>
        <taxon>Bacteroidaceae</taxon>
        <taxon>Bacteroides</taxon>
    </lineage>
</organism>
<dbReference type="Gene3D" id="2.60.120.10">
    <property type="entry name" value="Jelly Rolls"/>
    <property type="match status" value="1"/>
</dbReference>
<name>A0A174UDD3_BACT4</name>